<comment type="caution">
    <text evidence="1">The sequence shown here is derived from an EMBL/GenBank/DDBJ whole genome shotgun (WGS) entry which is preliminary data.</text>
</comment>
<evidence type="ECO:0000313" key="2">
    <source>
        <dbReference type="Proteomes" id="UP001153387"/>
    </source>
</evidence>
<organism evidence="1 2">
    <name type="scientific">Cohnella ginsengisoli</name>
    <dbReference type="NCBI Taxonomy" id="425004"/>
    <lineage>
        <taxon>Bacteria</taxon>
        <taxon>Bacillati</taxon>
        <taxon>Bacillota</taxon>
        <taxon>Bacilli</taxon>
        <taxon>Bacillales</taxon>
        <taxon>Paenibacillaceae</taxon>
        <taxon>Cohnella</taxon>
    </lineage>
</organism>
<sequence>MSAKIDYKKHDKSLYLPKGEPAILDVPPMPFAAIEGEGGSEPPRIRAGDGGAVRAELCRQNVV</sequence>
<accession>A0A9X4KLQ5</accession>
<dbReference type="Proteomes" id="UP001153387">
    <property type="component" value="Unassembled WGS sequence"/>
</dbReference>
<dbReference type="Gene3D" id="3.20.80.10">
    <property type="entry name" value="Regulatory factor, effector binding domain"/>
    <property type="match status" value="1"/>
</dbReference>
<protein>
    <submittedName>
        <fullName evidence="1">Uncharacterized protein</fullName>
    </submittedName>
</protein>
<reference evidence="1 2" key="1">
    <citation type="submission" date="2022-10" db="EMBL/GenBank/DDBJ databases">
        <title>Comparative genomic analysis of Cohnella hashimotonis sp. nov., isolated from the International Space Station.</title>
        <authorList>
            <person name="Simpson A."/>
            <person name="Venkateswaran K."/>
        </authorList>
    </citation>
    <scope>NUCLEOTIDE SEQUENCE [LARGE SCALE GENOMIC DNA]</scope>
    <source>
        <strain evidence="1 2">DSM 18997</strain>
    </source>
</reference>
<dbReference type="InterPro" id="IPR011256">
    <property type="entry name" value="Reg_factor_effector_dom_sf"/>
</dbReference>
<name>A0A9X4KLQ5_9BACL</name>
<keyword evidence="2" id="KW-1185">Reference proteome</keyword>
<dbReference type="AlphaFoldDB" id="A0A9X4KLQ5"/>
<dbReference type="RefSeq" id="WP_277568113.1">
    <property type="nucleotide sequence ID" value="NZ_JAPDHZ010000006.1"/>
</dbReference>
<gene>
    <name evidence="1" type="ORF">OMP38_28635</name>
</gene>
<proteinExistence type="predicted"/>
<dbReference type="EMBL" id="JAPDHZ010000006">
    <property type="protein sequence ID" value="MDG0794363.1"/>
    <property type="molecule type" value="Genomic_DNA"/>
</dbReference>
<evidence type="ECO:0000313" key="1">
    <source>
        <dbReference type="EMBL" id="MDG0794363.1"/>
    </source>
</evidence>